<dbReference type="Gene3D" id="3.40.462.20">
    <property type="match status" value="1"/>
</dbReference>
<comment type="similarity">
    <text evidence="1">Belongs to the oxygen-dependent FAD-linked oxidoreductase family.</text>
</comment>
<dbReference type="PANTHER" id="PTHR42973:SF13">
    <property type="entry name" value="FAD-BINDING PCMH-TYPE DOMAIN-CONTAINING PROTEIN"/>
    <property type="match status" value="1"/>
</dbReference>
<dbReference type="GO" id="GO:0050660">
    <property type="term" value="F:flavin adenine dinucleotide binding"/>
    <property type="evidence" value="ECO:0007669"/>
    <property type="project" value="InterPro"/>
</dbReference>
<dbReference type="PANTHER" id="PTHR42973">
    <property type="entry name" value="BINDING OXIDOREDUCTASE, PUTATIVE (AFU_ORTHOLOGUE AFUA_1G17690)-RELATED"/>
    <property type="match status" value="1"/>
</dbReference>
<dbReference type="InterPro" id="IPR036318">
    <property type="entry name" value="FAD-bd_PCMH-like_sf"/>
</dbReference>
<keyword evidence="3" id="KW-0274">FAD</keyword>
<proteinExistence type="inferred from homology"/>
<evidence type="ECO:0000313" key="5">
    <source>
        <dbReference type="EMBL" id="KAJ5084633.1"/>
    </source>
</evidence>
<dbReference type="AlphaFoldDB" id="A0A9W9EMN1"/>
<dbReference type="Proteomes" id="UP001141434">
    <property type="component" value="Unassembled WGS sequence"/>
</dbReference>
<dbReference type="OrthoDB" id="2151789at2759"/>
<dbReference type="SUPFAM" id="SSF56176">
    <property type="entry name" value="FAD-binding/transporter-associated domain-like"/>
    <property type="match status" value="1"/>
</dbReference>
<name>A0A9W9EMN1_9EURO</name>
<evidence type="ECO:0000256" key="4">
    <source>
        <dbReference type="ARBA" id="ARBA00023002"/>
    </source>
</evidence>
<comment type="caution">
    <text evidence="5">The sequence shown here is derived from an EMBL/GenBank/DDBJ whole genome shotgun (WGS) entry which is preliminary data.</text>
</comment>
<dbReference type="RefSeq" id="XP_056508030.1">
    <property type="nucleotide sequence ID" value="XM_056659737.1"/>
</dbReference>
<dbReference type="EMBL" id="JAPMSZ010000011">
    <property type="protein sequence ID" value="KAJ5084633.1"/>
    <property type="molecule type" value="Genomic_DNA"/>
</dbReference>
<keyword evidence="6" id="KW-1185">Reference proteome</keyword>
<reference evidence="5" key="1">
    <citation type="submission" date="2022-11" db="EMBL/GenBank/DDBJ databases">
        <authorList>
            <person name="Petersen C."/>
        </authorList>
    </citation>
    <scope>NUCLEOTIDE SEQUENCE</scope>
    <source>
        <strain evidence="5">IBT 34128</strain>
    </source>
</reference>
<evidence type="ECO:0000313" key="6">
    <source>
        <dbReference type="Proteomes" id="UP001141434"/>
    </source>
</evidence>
<evidence type="ECO:0000256" key="2">
    <source>
        <dbReference type="ARBA" id="ARBA00022630"/>
    </source>
</evidence>
<protein>
    <submittedName>
        <fullName evidence="5">Uncharacterized protein</fullName>
    </submittedName>
</protein>
<evidence type="ECO:0000256" key="3">
    <source>
        <dbReference type="ARBA" id="ARBA00022827"/>
    </source>
</evidence>
<organism evidence="5 6">
    <name type="scientific">Penicillium alfredii</name>
    <dbReference type="NCBI Taxonomy" id="1506179"/>
    <lineage>
        <taxon>Eukaryota</taxon>
        <taxon>Fungi</taxon>
        <taxon>Dikarya</taxon>
        <taxon>Ascomycota</taxon>
        <taxon>Pezizomycotina</taxon>
        <taxon>Eurotiomycetes</taxon>
        <taxon>Eurotiomycetidae</taxon>
        <taxon>Eurotiales</taxon>
        <taxon>Aspergillaceae</taxon>
        <taxon>Penicillium</taxon>
    </lineage>
</organism>
<gene>
    <name evidence="5" type="ORF">NUU61_009212</name>
</gene>
<keyword evidence="2" id="KW-0285">Flavoprotein</keyword>
<dbReference type="GO" id="GO:0016491">
    <property type="term" value="F:oxidoreductase activity"/>
    <property type="evidence" value="ECO:0007669"/>
    <property type="project" value="UniProtKB-KW"/>
</dbReference>
<sequence>MVDVYEYEVVLANGTIATTSQSCNPNLYFALRGGGNSFGIVIAFTFCTFAQGPVFTGMTSYAANQTEQVLDKVYDLYTDKHLTSDPEMGYDLFYIYYTYDSGNDEFGLRGTQRYGTPVQNPPFFHSIDQIPPLRRTTTISTMSRVVNGSLPLGTMRVFGIFKQEVEAIQTVPGLVPNFICYPLQRNAIAAMKQRRGNALGIERDEPLLSNVPSS</sequence>
<accession>A0A9W9EMN1</accession>
<dbReference type="InterPro" id="IPR050416">
    <property type="entry name" value="FAD-linked_Oxidoreductase"/>
</dbReference>
<evidence type="ECO:0000256" key="1">
    <source>
        <dbReference type="ARBA" id="ARBA00005466"/>
    </source>
</evidence>
<dbReference type="Gene3D" id="3.30.465.10">
    <property type="match status" value="1"/>
</dbReference>
<dbReference type="GeneID" id="81398906"/>
<reference evidence="5" key="2">
    <citation type="journal article" date="2023" name="IMA Fungus">
        <title>Comparative genomic study of the Penicillium genus elucidates a diverse pangenome and 15 lateral gene transfer events.</title>
        <authorList>
            <person name="Petersen C."/>
            <person name="Sorensen T."/>
            <person name="Nielsen M.R."/>
            <person name="Sondergaard T.E."/>
            <person name="Sorensen J.L."/>
            <person name="Fitzpatrick D.A."/>
            <person name="Frisvad J.C."/>
            <person name="Nielsen K.L."/>
        </authorList>
    </citation>
    <scope>NUCLEOTIDE SEQUENCE</scope>
    <source>
        <strain evidence="5">IBT 34128</strain>
    </source>
</reference>
<dbReference type="InterPro" id="IPR016169">
    <property type="entry name" value="FAD-bd_PCMH_sub2"/>
</dbReference>
<keyword evidence="4" id="KW-0560">Oxidoreductase</keyword>